<dbReference type="Gene3D" id="1.10.287.110">
    <property type="entry name" value="DnaJ domain"/>
    <property type="match status" value="1"/>
</dbReference>
<comment type="similarity">
    <text evidence="1">Belongs to the HscB family.</text>
</comment>
<dbReference type="Proteomes" id="UP000189580">
    <property type="component" value="Chromosome b"/>
</dbReference>
<dbReference type="RefSeq" id="XP_018737059.1">
    <property type="nucleotide sequence ID" value="XM_018879112.1"/>
</dbReference>
<dbReference type="KEGG" id="slb:AWJ20_2182"/>
<organism evidence="4 5">
    <name type="scientific">Sugiyamaella lignohabitans</name>
    <dbReference type="NCBI Taxonomy" id="796027"/>
    <lineage>
        <taxon>Eukaryota</taxon>
        <taxon>Fungi</taxon>
        <taxon>Dikarya</taxon>
        <taxon>Ascomycota</taxon>
        <taxon>Saccharomycotina</taxon>
        <taxon>Dipodascomycetes</taxon>
        <taxon>Dipodascales</taxon>
        <taxon>Trichomonascaceae</taxon>
        <taxon>Sugiyamaella</taxon>
    </lineage>
</organism>
<dbReference type="PANTHER" id="PTHR14021">
    <property type="entry name" value="IRON-SULFUR CLUSTER CO-CHAPERONE PROTEIN HSCB"/>
    <property type="match status" value="1"/>
</dbReference>
<dbReference type="GO" id="GO:0005739">
    <property type="term" value="C:mitochondrion"/>
    <property type="evidence" value="ECO:0007669"/>
    <property type="project" value="TreeGrafter"/>
</dbReference>
<evidence type="ECO:0000256" key="2">
    <source>
        <dbReference type="ARBA" id="ARBA00023186"/>
    </source>
</evidence>
<dbReference type="AlphaFoldDB" id="A0A167EXQ0"/>
<dbReference type="SUPFAM" id="SSF47144">
    <property type="entry name" value="HSC20 (HSCB), C-terminal oligomerisation domain"/>
    <property type="match status" value="1"/>
</dbReference>
<dbReference type="NCBIfam" id="TIGR00714">
    <property type="entry name" value="hscB"/>
    <property type="match status" value="1"/>
</dbReference>
<dbReference type="GO" id="GO:0001671">
    <property type="term" value="F:ATPase activator activity"/>
    <property type="evidence" value="ECO:0007669"/>
    <property type="project" value="InterPro"/>
</dbReference>
<proteinExistence type="inferred from homology"/>
<sequence length="199" mass="22548">MRTVSVSTRLLQTFTKRFATKAGGESGYYSFFPQSFPNGPPPKGPFEINAKQLKQEFLKLQAQTHPDKAGSVDPNNELRKKFELRSSQLNIAYKSLLNPLDRAQHLLLLRGIDALSERDSLQDEDLLMDVLMAREAIADSNSREDLLSLQQENDKRLSESETALISAFSEDDLESAKNETIRLSYWQNIKNQISDALNQ</sequence>
<dbReference type="InterPro" id="IPR004640">
    <property type="entry name" value="HscB"/>
</dbReference>
<dbReference type="OrthoDB" id="448954at2759"/>
<dbReference type="PANTHER" id="PTHR14021:SF15">
    <property type="entry name" value="IRON-SULFUR CLUSTER CO-CHAPERONE PROTEIN HSCB"/>
    <property type="match status" value="1"/>
</dbReference>
<gene>
    <name evidence="4" type="primary">JAC1</name>
    <name evidence="4" type="ORF">AWJ20_2182</name>
</gene>
<dbReference type="Pfam" id="PF07743">
    <property type="entry name" value="HSCB_C"/>
    <property type="match status" value="1"/>
</dbReference>
<evidence type="ECO:0000259" key="3">
    <source>
        <dbReference type="Pfam" id="PF07743"/>
    </source>
</evidence>
<dbReference type="InterPro" id="IPR009073">
    <property type="entry name" value="HscB_oligo_C"/>
</dbReference>
<accession>A0A167EXQ0</accession>
<dbReference type="SUPFAM" id="SSF46565">
    <property type="entry name" value="Chaperone J-domain"/>
    <property type="match status" value="1"/>
</dbReference>
<evidence type="ECO:0000313" key="5">
    <source>
        <dbReference type="Proteomes" id="UP000189580"/>
    </source>
</evidence>
<dbReference type="GeneID" id="30034065"/>
<reference evidence="4 5" key="1">
    <citation type="submission" date="2016-02" db="EMBL/GenBank/DDBJ databases">
        <title>Complete genome sequence and transcriptome regulation of the pentose utilising yeast Sugiyamaella lignohabitans.</title>
        <authorList>
            <person name="Bellasio M."/>
            <person name="Peymann A."/>
            <person name="Valli M."/>
            <person name="Sipitzky M."/>
            <person name="Graf A."/>
            <person name="Sauer M."/>
            <person name="Marx H."/>
            <person name="Mattanovich D."/>
        </authorList>
    </citation>
    <scope>NUCLEOTIDE SEQUENCE [LARGE SCALE GENOMIC DNA]</scope>
    <source>
        <strain evidence="4 5">CBS 10342</strain>
    </source>
</reference>
<feature type="domain" description="Co-chaperone HscB C-terminal oligomerisation" evidence="3">
    <location>
        <begin position="122"/>
        <end position="193"/>
    </location>
</feature>
<evidence type="ECO:0000256" key="1">
    <source>
        <dbReference type="ARBA" id="ARBA00010476"/>
    </source>
</evidence>
<dbReference type="EMBL" id="CP014503">
    <property type="protein sequence ID" value="ANB14582.1"/>
    <property type="molecule type" value="Genomic_DNA"/>
</dbReference>
<dbReference type="GO" id="GO:0051259">
    <property type="term" value="P:protein complex oligomerization"/>
    <property type="evidence" value="ECO:0007669"/>
    <property type="project" value="InterPro"/>
</dbReference>
<keyword evidence="5" id="KW-1185">Reference proteome</keyword>
<dbReference type="GO" id="GO:0051087">
    <property type="term" value="F:protein-folding chaperone binding"/>
    <property type="evidence" value="ECO:0007669"/>
    <property type="project" value="InterPro"/>
</dbReference>
<dbReference type="InterPro" id="IPR036869">
    <property type="entry name" value="J_dom_sf"/>
</dbReference>
<name>A0A167EXQ0_9ASCO</name>
<evidence type="ECO:0000313" key="4">
    <source>
        <dbReference type="EMBL" id="ANB14582.1"/>
    </source>
</evidence>
<keyword evidence="2" id="KW-0143">Chaperone</keyword>
<dbReference type="Gene3D" id="1.20.1280.20">
    <property type="entry name" value="HscB, C-terminal domain"/>
    <property type="match status" value="1"/>
</dbReference>
<dbReference type="InterPro" id="IPR036386">
    <property type="entry name" value="HscB_C_sf"/>
</dbReference>
<dbReference type="GO" id="GO:0044571">
    <property type="term" value="P:[2Fe-2S] cluster assembly"/>
    <property type="evidence" value="ECO:0007669"/>
    <property type="project" value="InterPro"/>
</dbReference>
<protein>
    <submittedName>
        <fullName evidence="4">Jac1p</fullName>
    </submittedName>
</protein>